<comment type="pathway">
    <text evidence="3">Lipid metabolism; sphingolipid metabolism.</text>
</comment>
<dbReference type="OrthoDB" id="537032at2759"/>
<evidence type="ECO:0000313" key="17">
    <source>
        <dbReference type="Proteomes" id="UP000494165"/>
    </source>
</evidence>
<feature type="region of interest" description="Disordered" evidence="13">
    <location>
        <begin position="344"/>
        <end position="377"/>
    </location>
</feature>
<dbReference type="SMART" id="SM00724">
    <property type="entry name" value="TLC"/>
    <property type="match status" value="1"/>
</dbReference>
<protein>
    <recommendedName>
        <fullName evidence="15">TLC domain-containing protein</fullName>
    </recommendedName>
</protein>
<comment type="caution">
    <text evidence="16">The sequence shown here is derived from an EMBL/GenBank/DDBJ whole genome shotgun (WGS) entry which is preliminary data.</text>
</comment>
<keyword evidence="5" id="KW-0808">Transferase</keyword>
<dbReference type="Gene3D" id="1.10.10.60">
    <property type="entry name" value="Homeodomain-like"/>
    <property type="match status" value="1"/>
</dbReference>
<keyword evidence="17" id="KW-1185">Reference proteome</keyword>
<evidence type="ECO:0000256" key="13">
    <source>
        <dbReference type="SAM" id="MobiDB-lite"/>
    </source>
</evidence>
<evidence type="ECO:0000256" key="5">
    <source>
        <dbReference type="ARBA" id="ARBA00022679"/>
    </source>
</evidence>
<dbReference type="GO" id="GO:0046513">
    <property type="term" value="P:ceramide biosynthetic process"/>
    <property type="evidence" value="ECO:0007669"/>
    <property type="project" value="InterPro"/>
</dbReference>
<dbReference type="InterPro" id="IPR009057">
    <property type="entry name" value="Homeodomain-like_sf"/>
</dbReference>
<dbReference type="AlphaFoldDB" id="A0A8S1DTL0"/>
<comment type="catalytic activity">
    <reaction evidence="11">
        <text>sphinganine + octadecanoyl-CoA = N-(octadecanoyl)-sphinganine + CoA + H(+)</text>
        <dbReference type="Rhea" id="RHEA:36547"/>
        <dbReference type="ChEBI" id="CHEBI:15378"/>
        <dbReference type="ChEBI" id="CHEBI:57287"/>
        <dbReference type="ChEBI" id="CHEBI:57394"/>
        <dbReference type="ChEBI" id="CHEBI:57817"/>
        <dbReference type="ChEBI" id="CHEBI:67033"/>
    </reaction>
    <physiologicalReaction direction="left-to-right" evidence="11">
        <dbReference type="Rhea" id="RHEA:36548"/>
    </physiologicalReaction>
</comment>
<evidence type="ECO:0000313" key="16">
    <source>
        <dbReference type="EMBL" id="CAB3384352.1"/>
    </source>
</evidence>
<dbReference type="CDD" id="cd00086">
    <property type="entry name" value="homeodomain"/>
    <property type="match status" value="1"/>
</dbReference>
<keyword evidence="7" id="KW-0256">Endoplasmic reticulum</keyword>
<dbReference type="GO" id="GO:0003677">
    <property type="term" value="F:DNA binding"/>
    <property type="evidence" value="ECO:0007669"/>
    <property type="project" value="InterPro"/>
</dbReference>
<dbReference type="PANTHER" id="PTHR12560:SF0">
    <property type="entry name" value="LD18904P"/>
    <property type="match status" value="1"/>
</dbReference>
<reference evidence="16 17" key="1">
    <citation type="submission" date="2020-04" db="EMBL/GenBank/DDBJ databases">
        <authorList>
            <person name="Alioto T."/>
            <person name="Alioto T."/>
            <person name="Gomez Garrido J."/>
        </authorList>
    </citation>
    <scope>NUCLEOTIDE SEQUENCE [LARGE SCALE GENOMIC DNA]</scope>
</reference>
<evidence type="ECO:0000259" key="15">
    <source>
        <dbReference type="PROSITE" id="PS50922"/>
    </source>
</evidence>
<gene>
    <name evidence="16" type="ORF">CLODIP_2_CD10542</name>
</gene>
<dbReference type="GO" id="GO:0005789">
    <property type="term" value="C:endoplasmic reticulum membrane"/>
    <property type="evidence" value="ECO:0007669"/>
    <property type="project" value="UniProtKB-SubCell"/>
</dbReference>
<evidence type="ECO:0000256" key="12">
    <source>
        <dbReference type="PROSITE-ProRule" id="PRU00205"/>
    </source>
</evidence>
<comment type="subcellular location">
    <subcellularLocation>
        <location evidence="2">Endoplasmic reticulum membrane</location>
        <topology evidence="2">Multi-pass membrane protein</topology>
    </subcellularLocation>
    <subcellularLocation>
        <location evidence="1">Nucleus</location>
    </subcellularLocation>
</comment>
<evidence type="ECO:0000256" key="2">
    <source>
        <dbReference type="ARBA" id="ARBA00004477"/>
    </source>
</evidence>
<dbReference type="InterPro" id="IPR016439">
    <property type="entry name" value="Lag1/Lac1-like"/>
</dbReference>
<proteinExistence type="predicted"/>
<keyword evidence="9" id="KW-0443">Lipid metabolism</keyword>
<dbReference type="FunFam" id="1.10.10.60:FF:000020">
    <property type="entry name" value="Ceramide synthase 5"/>
    <property type="match status" value="1"/>
</dbReference>
<dbReference type="PANTHER" id="PTHR12560">
    <property type="entry name" value="LONGEVITY ASSURANCE FACTOR 1 LAG1"/>
    <property type="match status" value="1"/>
</dbReference>
<keyword evidence="10 12" id="KW-0472">Membrane</keyword>
<dbReference type="GO" id="GO:0050291">
    <property type="term" value="F:sphingosine N-acyltransferase activity"/>
    <property type="evidence" value="ECO:0007669"/>
    <property type="project" value="InterPro"/>
</dbReference>
<feature type="transmembrane region" description="Helical" evidence="14">
    <location>
        <begin position="263"/>
        <end position="285"/>
    </location>
</feature>
<dbReference type="PROSITE" id="PS50922">
    <property type="entry name" value="TLC"/>
    <property type="match status" value="1"/>
</dbReference>
<dbReference type="SUPFAM" id="SSF46689">
    <property type="entry name" value="Homeodomain-like"/>
    <property type="match status" value="1"/>
</dbReference>
<evidence type="ECO:0000256" key="1">
    <source>
        <dbReference type="ARBA" id="ARBA00004123"/>
    </source>
</evidence>
<dbReference type="Pfam" id="PF03798">
    <property type="entry name" value="TRAM_LAG1_CLN8"/>
    <property type="match status" value="1"/>
</dbReference>
<keyword evidence="8 14" id="KW-1133">Transmembrane helix</keyword>
<feature type="transmembrane region" description="Helical" evidence="14">
    <location>
        <begin position="208"/>
        <end position="227"/>
    </location>
</feature>
<feature type="transmembrane region" description="Helical" evidence="14">
    <location>
        <begin position="305"/>
        <end position="326"/>
    </location>
</feature>
<keyword evidence="6 12" id="KW-0812">Transmembrane</keyword>
<accession>A0A8S1DTL0</accession>
<dbReference type="GO" id="GO:0005634">
    <property type="term" value="C:nucleus"/>
    <property type="evidence" value="ECO:0007669"/>
    <property type="project" value="UniProtKB-SubCell"/>
</dbReference>
<evidence type="ECO:0000256" key="7">
    <source>
        <dbReference type="ARBA" id="ARBA00022824"/>
    </source>
</evidence>
<feature type="domain" description="TLC" evidence="15">
    <location>
        <begin position="133"/>
        <end position="334"/>
    </location>
</feature>
<dbReference type="PIRSF" id="PIRSF005225">
    <property type="entry name" value="LAG1_LAC1"/>
    <property type="match status" value="1"/>
</dbReference>
<feature type="transmembrane region" description="Helical" evidence="14">
    <location>
        <begin position="182"/>
        <end position="201"/>
    </location>
</feature>
<dbReference type="InterPro" id="IPR006634">
    <property type="entry name" value="TLC-dom"/>
</dbReference>
<comment type="pathway">
    <text evidence="4">Sphingolipid metabolism.</text>
</comment>
<evidence type="ECO:0000256" key="9">
    <source>
        <dbReference type="ARBA" id="ARBA00023098"/>
    </source>
</evidence>
<evidence type="ECO:0000256" key="6">
    <source>
        <dbReference type="ARBA" id="ARBA00022692"/>
    </source>
</evidence>
<dbReference type="EMBL" id="CADEPI010000346">
    <property type="protein sequence ID" value="CAB3384352.1"/>
    <property type="molecule type" value="Genomic_DNA"/>
</dbReference>
<evidence type="ECO:0000256" key="4">
    <source>
        <dbReference type="ARBA" id="ARBA00004991"/>
    </source>
</evidence>
<sequence length="377" mass="44178">MEVLRAISDRFWSRHVWLPPNATWEDVSKNDVIQHTISTDLIYPIPMALMVLVIRLVCERVMFAPLGVALGLKNVKSKRAPPNAVLEKAYAKIKGPHTHKLIQGLSKQLDISERQIERWLRLRRSQDRPTTLTKFCESSWRCFYYAISFTYGIYVLHDKVWFKDINHCWYNYPHQHLTNDLWWYYMTNMAFYWSLTFSQFFDVKRKDFWQMFVHHIATLLLMSFSWVCNLYRIGSLVIIVHDIADIFLDGAKAAKYANYQRTCDCIFALFTCVWIVSRLIVYPFWIIKATSIEAPTVVEMFPAYYIFNSLLLLLLVLHIGWTYLILRIVQNSIMAGKMDGDVRSSSSDDEFPSPITDEDLTKSNNHNSTPTKNGKLN</sequence>
<feature type="compositionally biased region" description="Polar residues" evidence="13">
    <location>
        <begin position="362"/>
        <end position="377"/>
    </location>
</feature>
<name>A0A8S1DTL0_9INSE</name>
<evidence type="ECO:0000256" key="10">
    <source>
        <dbReference type="ARBA" id="ARBA00023136"/>
    </source>
</evidence>
<evidence type="ECO:0000256" key="11">
    <source>
        <dbReference type="ARBA" id="ARBA00049036"/>
    </source>
</evidence>
<dbReference type="InterPro" id="IPR001356">
    <property type="entry name" value="HD"/>
</dbReference>
<dbReference type="Proteomes" id="UP000494165">
    <property type="component" value="Unassembled WGS sequence"/>
</dbReference>
<organism evidence="16 17">
    <name type="scientific">Cloeon dipterum</name>
    <dbReference type="NCBI Taxonomy" id="197152"/>
    <lineage>
        <taxon>Eukaryota</taxon>
        <taxon>Metazoa</taxon>
        <taxon>Ecdysozoa</taxon>
        <taxon>Arthropoda</taxon>
        <taxon>Hexapoda</taxon>
        <taxon>Insecta</taxon>
        <taxon>Pterygota</taxon>
        <taxon>Palaeoptera</taxon>
        <taxon>Ephemeroptera</taxon>
        <taxon>Pisciforma</taxon>
        <taxon>Baetidae</taxon>
        <taxon>Cloeon</taxon>
    </lineage>
</organism>
<evidence type="ECO:0000256" key="8">
    <source>
        <dbReference type="ARBA" id="ARBA00022989"/>
    </source>
</evidence>
<evidence type="ECO:0000256" key="3">
    <source>
        <dbReference type="ARBA" id="ARBA00004760"/>
    </source>
</evidence>
<evidence type="ECO:0000256" key="14">
    <source>
        <dbReference type="SAM" id="Phobius"/>
    </source>
</evidence>